<dbReference type="Proteomes" id="UP000199382">
    <property type="component" value="Unassembled WGS sequence"/>
</dbReference>
<sequence length="264" mass="29982">MVRVLPNNTEDHLGAAISALGSEGFAARFYEWLHRSYEIDNTTMVAYFQTRKPQVLFSQARVAAVHDKIESDYISGAYLLDPFHELHVARVPEGLYRLRDFAPDQFHRNEYFASYYRRTTLIDEIAYVAYPAEGVSVHVCLGRDASSGRMFSPRDVTTAQRLSVIACGLIRKQWEGLSSSGDYDDEALVERVRERLAERHGIKLSHRQSEVALLILRGHSSVSIGLRLDISPQTVKVFRKQLYRKCAISSQAELFSLVMPLLSI</sequence>
<dbReference type="OrthoDB" id="343383at2"/>
<dbReference type="AlphaFoldDB" id="A0A1G9IG74"/>
<dbReference type="Gene3D" id="1.10.10.10">
    <property type="entry name" value="Winged helix-like DNA-binding domain superfamily/Winged helix DNA-binding domain"/>
    <property type="match status" value="1"/>
</dbReference>
<accession>A0A1G9IG74</accession>
<proteinExistence type="predicted"/>
<protein>
    <submittedName>
        <fullName evidence="5">Regulatory protein, luxR family</fullName>
    </submittedName>
</protein>
<evidence type="ECO:0000313" key="5">
    <source>
        <dbReference type="EMBL" id="SDL24197.1"/>
    </source>
</evidence>
<dbReference type="PRINTS" id="PR00038">
    <property type="entry name" value="HTHLUXR"/>
</dbReference>
<evidence type="ECO:0000256" key="3">
    <source>
        <dbReference type="ARBA" id="ARBA00023163"/>
    </source>
</evidence>
<name>A0A1G9IG74_9RHOB</name>
<dbReference type="PROSITE" id="PS50043">
    <property type="entry name" value="HTH_LUXR_2"/>
    <property type="match status" value="1"/>
</dbReference>
<keyword evidence="2" id="KW-0238">DNA-binding</keyword>
<keyword evidence="3" id="KW-0804">Transcription</keyword>
<dbReference type="PANTHER" id="PTHR44688">
    <property type="entry name" value="DNA-BINDING TRANSCRIPTIONAL ACTIVATOR DEVR_DOSR"/>
    <property type="match status" value="1"/>
</dbReference>
<dbReference type="SUPFAM" id="SSF46894">
    <property type="entry name" value="C-terminal effector domain of the bipartite response regulators"/>
    <property type="match status" value="1"/>
</dbReference>
<evidence type="ECO:0000256" key="2">
    <source>
        <dbReference type="ARBA" id="ARBA00023125"/>
    </source>
</evidence>
<evidence type="ECO:0000259" key="4">
    <source>
        <dbReference type="PROSITE" id="PS50043"/>
    </source>
</evidence>
<dbReference type="STRING" id="571298.SAMN04488026_107414"/>
<organism evidence="5 6">
    <name type="scientific">Aliiruegeria lutimaris</name>
    <dbReference type="NCBI Taxonomy" id="571298"/>
    <lineage>
        <taxon>Bacteria</taxon>
        <taxon>Pseudomonadati</taxon>
        <taxon>Pseudomonadota</taxon>
        <taxon>Alphaproteobacteria</taxon>
        <taxon>Rhodobacterales</taxon>
        <taxon>Roseobacteraceae</taxon>
        <taxon>Aliiruegeria</taxon>
    </lineage>
</organism>
<keyword evidence="6" id="KW-1185">Reference proteome</keyword>
<dbReference type="GO" id="GO:0006355">
    <property type="term" value="P:regulation of DNA-templated transcription"/>
    <property type="evidence" value="ECO:0007669"/>
    <property type="project" value="InterPro"/>
</dbReference>
<gene>
    <name evidence="5" type="ORF">SAMN04488026_107414</name>
</gene>
<dbReference type="Pfam" id="PF00196">
    <property type="entry name" value="GerE"/>
    <property type="match status" value="1"/>
</dbReference>
<dbReference type="SMART" id="SM00421">
    <property type="entry name" value="HTH_LUXR"/>
    <property type="match status" value="1"/>
</dbReference>
<dbReference type="PANTHER" id="PTHR44688:SF16">
    <property type="entry name" value="DNA-BINDING TRANSCRIPTIONAL ACTIVATOR DEVR_DOSR"/>
    <property type="match status" value="1"/>
</dbReference>
<keyword evidence="1" id="KW-0805">Transcription regulation</keyword>
<evidence type="ECO:0000313" key="6">
    <source>
        <dbReference type="Proteomes" id="UP000199382"/>
    </source>
</evidence>
<dbReference type="InterPro" id="IPR016032">
    <property type="entry name" value="Sig_transdc_resp-reg_C-effctor"/>
</dbReference>
<dbReference type="InterPro" id="IPR000792">
    <property type="entry name" value="Tscrpt_reg_LuxR_C"/>
</dbReference>
<dbReference type="EMBL" id="FNEK01000074">
    <property type="protein sequence ID" value="SDL24197.1"/>
    <property type="molecule type" value="Genomic_DNA"/>
</dbReference>
<dbReference type="GO" id="GO:0003677">
    <property type="term" value="F:DNA binding"/>
    <property type="evidence" value="ECO:0007669"/>
    <property type="project" value="UniProtKB-KW"/>
</dbReference>
<reference evidence="5 6" key="1">
    <citation type="submission" date="2016-10" db="EMBL/GenBank/DDBJ databases">
        <authorList>
            <person name="de Groot N.N."/>
        </authorList>
    </citation>
    <scope>NUCLEOTIDE SEQUENCE [LARGE SCALE GENOMIC DNA]</scope>
    <source>
        <strain evidence="5 6">DSM 25294</strain>
    </source>
</reference>
<feature type="domain" description="HTH luxR-type" evidence="4">
    <location>
        <begin position="197"/>
        <end position="262"/>
    </location>
</feature>
<evidence type="ECO:0000256" key="1">
    <source>
        <dbReference type="ARBA" id="ARBA00023015"/>
    </source>
</evidence>
<dbReference type="InterPro" id="IPR036388">
    <property type="entry name" value="WH-like_DNA-bd_sf"/>
</dbReference>